<dbReference type="InParanoid" id="A0A316VZ84"/>
<name>A0A316VZ84_9BASI</name>
<evidence type="ECO:0000313" key="2">
    <source>
        <dbReference type="EMBL" id="PWN42772.1"/>
    </source>
</evidence>
<gene>
    <name evidence="2" type="ORF">IE81DRAFT_347143</name>
</gene>
<feature type="compositionally biased region" description="Polar residues" evidence="1">
    <location>
        <begin position="7"/>
        <end position="16"/>
    </location>
</feature>
<feature type="region of interest" description="Disordered" evidence="1">
    <location>
        <begin position="150"/>
        <end position="192"/>
    </location>
</feature>
<feature type="compositionally biased region" description="Polar residues" evidence="1">
    <location>
        <begin position="282"/>
        <end position="292"/>
    </location>
</feature>
<feature type="compositionally biased region" description="Polar residues" evidence="1">
    <location>
        <begin position="935"/>
        <end position="971"/>
    </location>
</feature>
<reference evidence="2 3" key="1">
    <citation type="journal article" date="2018" name="Mol. Biol. Evol.">
        <title>Broad Genomic Sampling Reveals a Smut Pathogenic Ancestry of the Fungal Clade Ustilaginomycotina.</title>
        <authorList>
            <person name="Kijpornyongpan T."/>
            <person name="Mondo S.J."/>
            <person name="Barry K."/>
            <person name="Sandor L."/>
            <person name="Lee J."/>
            <person name="Lipzen A."/>
            <person name="Pangilinan J."/>
            <person name="LaButti K."/>
            <person name="Hainaut M."/>
            <person name="Henrissat B."/>
            <person name="Grigoriev I.V."/>
            <person name="Spatafora J.W."/>
            <person name="Aime M.C."/>
        </authorList>
    </citation>
    <scope>NUCLEOTIDE SEQUENCE [LARGE SCALE GENOMIC DNA]</scope>
    <source>
        <strain evidence="2 3">MCA 4658</strain>
    </source>
</reference>
<feature type="compositionally biased region" description="Low complexity" evidence="1">
    <location>
        <begin position="672"/>
        <end position="681"/>
    </location>
</feature>
<feature type="compositionally biased region" description="Polar residues" evidence="1">
    <location>
        <begin position="539"/>
        <end position="552"/>
    </location>
</feature>
<dbReference type="EMBL" id="KZ819376">
    <property type="protein sequence ID" value="PWN42772.1"/>
    <property type="molecule type" value="Genomic_DNA"/>
</dbReference>
<dbReference type="GeneID" id="37037992"/>
<feature type="compositionally biased region" description="Polar residues" evidence="1">
    <location>
        <begin position="1226"/>
        <end position="1238"/>
    </location>
</feature>
<feature type="compositionally biased region" description="Polar residues" evidence="1">
    <location>
        <begin position="596"/>
        <end position="623"/>
    </location>
</feature>
<feature type="compositionally biased region" description="Polar residues" evidence="1">
    <location>
        <begin position="640"/>
        <end position="667"/>
    </location>
</feature>
<feature type="compositionally biased region" description="Low complexity" evidence="1">
    <location>
        <begin position="402"/>
        <end position="413"/>
    </location>
</feature>
<feature type="compositionally biased region" description="Low complexity" evidence="1">
    <location>
        <begin position="472"/>
        <end position="482"/>
    </location>
</feature>
<feature type="compositionally biased region" description="Polar residues" evidence="1">
    <location>
        <begin position="749"/>
        <end position="759"/>
    </location>
</feature>
<feature type="region of interest" description="Disordered" evidence="1">
    <location>
        <begin position="274"/>
        <end position="364"/>
    </location>
</feature>
<proteinExistence type="predicted"/>
<feature type="compositionally biased region" description="Polar residues" evidence="1">
    <location>
        <begin position="171"/>
        <end position="180"/>
    </location>
</feature>
<feature type="compositionally biased region" description="Acidic residues" evidence="1">
    <location>
        <begin position="1258"/>
        <end position="1270"/>
    </location>
</feature>
<organism evidence="2 3">
    <name type="scientific">Ceraceosorus guamensis</name>
    <dbReference type="NCBI Taxonomy" id="1522189"/>
    <lineage>
        <taxon>Eukaryota</taxon>
        <taxon>Fungi</taxon>
        <taxon>Dikarya</taxon>
        <taxon>Basidiomycota</taxon>
        <taxon>Ustilaginomycotina</taxon>
        <taxon>Exobasidiomycetes</taxon>
        <taxon>Ceraceosorales</taxon>
        <taxon>Ceraceosoraceae</taxon>
        <taxon>Ceraceosorus</taxon>
    </lineage>
</organism>
<feature type="compositionally biased region" description="Low complexity" evidence="1">
    <location>
        <begin position="47"/>
        <end position="63"/>
    </location>
</feature>
<feature type="region of interest" description="Disordered" evidence="1">
    <location>
        <begin position="472"/>
        <end position="714"/>
    </location>
</feature>
<feature type="compositionally biased region" description="Polar residues" evidence="1">
    <location>
        <begin position="106"/>
        <end position="119"/>
    </location>
</feature>
<feature type="region of interest" description="Disordered" evidence="1">
    <location>
        <begin position="1"/>
        <end position="126"/>
    </location>
</feature>
<evidence type="ECO:0000313" key="3">
    <source>
        <dbReference type="Proteomes" id="UP000245783"/>
    </source>
</evidence>
<accession>A0A316VZ84</accession>
<dbReference type="OrthoDB" id="10362391at2759"/>
<dbReference type="Proteomes" id="UP000245783">
    <property type="component" value="Unassembled WGS sequence"/>
</dbReference>
<feature type="region of interest" description="Disordered" evidence="1">
    <location>
        <begin position="931"/>
        <end position="1002"/>
    </location>
</feature>
<sequence>MPLFHYNHTSPSWSSSHRPKEPSALSAAALRLHTRGPVRHGPLLPRTDSSASSSTHGSPATTTLPGVAGVARRTSSSSSSFTSTSSLFDRQSPDREGQRHRLVRARSQTLESAGTTVITESPASSASPAFFEHQKGARVVQCIGYLPGQAPSDEGALTTSSTTSSANTLSHEQCASSSSHPPGARAFPGLHGRSLSDTVQRAQAASIVLGTTHQISPRRRASASFLVLSPVQIDIDEPLLAAVLPYLSTEELEAHSESAYQGGKEFVTVSGGAFHEDRHSENPNNSSTVEKWSSSLKSRRLRPPPIVVPQRTSSQASRLGVVDRGADTAKQAVGEGRSSRRPSIRGRPPAAPSQALARSLRRATSQSALPSACATMAADGSSGSSSGAGLGIGMSRAGGNASSSSLTVGGSSHDSWRRPSMVSSGSRGWDSEGDEEDFEEILATPGVSAGIPIGRAGSAALARKSSASSIASSASGLSSSTSHGIQSRASRRVPTALEISESHLVSPSLQNSPRTRSGFNSNSGDDLPGAKARKLLGIKSSSGFDVSPNADSFNEGYASSSSKGSSRLGLKAAFKSKRSSKAALSSTSRMFGRHSGQASADGTGPPSTQNALTSPGSDASFAQRQRDSSENNSLSPSYSQESAFSTSSYPASPSMASVYSGHSSTGVPSPAPASATRASFALGRRERKVRHKLAKDVLRESERPTTSSSSRAVSAIDEALWERELAAAESNASWQTSIEHRPRRPPMTNRGSTQSSQSVGMLASGSIGSTDRAVNPLQHALRRPEDDSDDERWMTRGSRERQLSSSSAGSITGGRPVFDRQRRPSFDPNPLPLSMSRSSSATDLQELVRSSSSSSSSQPSQGRLAQWASPVRPFRSHARADSQASANSVEYIAPSQSFTASRYPHRIPLGAFRATAGKAATSQSHDIYAPLHSPAFSQSSGGKSPSWDDTSGRGSANVSIRSRTSQESVQRSPVYRNAFERTPKKSSASLPSIGPEAPPAPADALAAAGWTAFPSNVVKHDQAKAQSASSLPGNVSTEDLDLLLDQRSPLSPSSHLRKPSNEDVSLMLNAARVRRPSKSSDTVPSISVPSDAVSEFERDFDADSDAHAPINGNDGDGDGVILLQLARNTFQLDDDARLSFPSSAVSEVDNMSIRSGSSSDGEGNMGGVRLRTSTILDDEDEEDEVDYAKALTSLSRIQIDGSSGLSSKCANVLPESTPTPTPLAANASTRSFAAQQRSPQDRDLGAPSNTRKSPLEDLPAEEENSGDEYDAAVNKTPMPT</sequence>
<feature type="compositionally biased region" description="Low complexity" evidence="1">
    <location>
        <begin position="630"/>
        <end position="639"/>
    </location>
</feature>
<feature type="compositionally biased region" description="Low complexity" evidence="1">
    <location>
        <begin position="558"/>
        <end position="573"/>
    </location>
</feature>
<feature type="compositionally biased region" description="Polar residues" evidence="1">
    <location>
        <begin position="1202"/>
        <end position="1218"/>
    </location>
</feature>
<evidence type="ECO:0000256" key="1">
    <source>
        <dbReference type="SAM" id="MobiDB-lite"/>
    </source>
</evidence>
<feature type="compositionally biased region" description="Basic and acidic residues" evidence="1">
    <location>
        <begin position="791"/>
        <end position="802"/>
    </location>
</feature>
<dbReference type="AlphaFoldDB" id="A0A316VZ84"/>
<keyword evidence="3" id="KW-1185">Reference proteome</keyword>
<feature type="compositionally biased region" description="Low complexity" evidence="1">
    <location>
        <begin position="74"/>
        <end position="86"/>
    </location>
</feature>
<dbReference type="RefSeq" id="XP_025369932.1">
    <property type="nucleotide sequence ID" value="XM_025516122.1"/>
</dbReference>
<feature type="compositionally biased region" description="Polar residues" evidence="1">
    <location>
        <begin position="503"/>
        <end position="524"/>
    </location>
</feature>
<feature type="region of interest" description="Disordered" evidence="1">
    <location>
        <begin position="397"/>
        <end position="436"/>
    </location>
</feature>
<feature type="compositionally biased region" description="Low complexity" evidence="1">
    <location>
        <begin position="156"/>
        <end position="170"/>
    </location>
</feature>
<feature type="region of interest" description="Disordered" evidence="1">
    <location>
        <begin position="1202"/>
        <end position="1280"/>
    </location>
</feature>
<protein>
    <submittedName>
        <fullName evidence="2">Uncharacterized protein</fullName>
    </submittedName>
</protein>
<feature type="region of interest" description="Disordered" evidence="1">
    <location>
        <begin position="729"/>
        <end position="888"/>
    </location>
</feature>
<feature type="compositionally biased region" description="Basic and acidic residues" evidence="1">
    <location>
        <begin position="694"/>
        <end position="703"/>
    </location>
</feature>